<gene>
    <name evidence="5" type="ORF">ZOSMA_10G01610</name>
</gene>
<evidence type="ECO:0000256" key="3">
    <source>
        <dbReference type="PROSITE-ProRule" id="PRU01191"/>
    </source>
</evidence>
<feature type="compositionally biased region" description="Low complexity" evidence="4">
    <location>
        <begin position="271"/>
        <end position="281"/>
    </location>
</feature>
<dbReference type="PROSITE" id="PS50985">
    <property type="entry name" value="GRAS"/>
    <property type="match status" value="1"/>
</dbReference>
<organism evidence="5 6">
    <name type="scientific">Zostera marina</name>
    <name type="common">Eelgrass</name>
    <dbReference type="NCBI Taxonomy" id="29655"/>
    <lineage>
        <taxon>Eukaryota</taxon>
        <taxon>Viridiplantae</taxon>
        <taxon>Streptophyta</taxon>
        <taxon>Embryophyta</taxon>
        <taxon>Tracheophyta</taxon>
        <taxon>Spermatophyta</taxon>
        <taxon>Magnoliopsida</taxon>
        <taxon>Liliopsida</taxon>
        <taxon>Zosteraceae</taxon>
        <taxon>Zostera</taxon>
    </lineage>
</organism>
<dbReference type="OrthoDB" id="762338at2759"/>
<feature type="short sequence motif" description="LXXLL motif" evidence="3">
    <location>
        <begin position="251"/>
        <end position="255"/>
    </location>
</feature>
<evidence type="ECO:0000256" key="1">
    <source>
        <dbReference type="ARBA" id="ARBA00023015"/>
    </source>
</evidence>
<protein>
    <submittedName>
        <fullName evidence="5">Scarecrow-like protein 3</fullName>
    </submittedName>
</protein>
<feature type="region of interest" description="SAW" evidence="3">
    <location>
        <begin position="363"/>
        <end position="439"/>
    </location>
</feature>
<proteinExistence type="inferred from homology"/>
<dbReference type="GO" id="GO:0003700">
    <property type="term" value="F:DNA-binding transcription factor activity"/>
    <property type="evidence" value="ECO:0000318"/>
    <property type="project" value="GO_Central"/>
</dbReference>
<dbReference type="OMA" id="LVICWHD"/>
<dbReference type="InterPro" id="IPR005202">
    <property type="entry name" value="TF_GRAS"/>
</dbReference>
<feature type="region of interest" description="VHIID" evidence="3">
    <location>
        <begin position="127"/>
        <end position="192"/>
    </location>
</feature>
<comment type="caution">
    <text evidence="5">The sequence shown here is derived from an EMBL/GenBank/DDBJ whole genome shotgun (WGS) entry which is preliminary data.</text>
</comment>
<sequence>MTGMIQQEHEQQGSSPLHHFSLMPISPSATTRPPWLQTELSSADRGLLLIHLLVNCCNHVSTRDFATANAFLEQISLLASADGDTMQRMASFFADALACRLLKSFPGVYKALHNTRPASVAETHTVRRYFFDLCPFTKLSVVVFNKALLEAMEGEKMVHIIDLNAWDASQWIALLHMFSSREEGPPHLRITGVHEQKEVLEQTAARLSEAAEQLDVPFQFNPVVSKLENLDANTLRVKTGEALAINSILQLHPLLTSDSDDARKTRTPSTSPTNGNPLSLSLSPSTKIESFLTMLWSLSPKIMLVAENESSHNKPILTERFTEALNYYAALFDCLESTVARGSTERGKVERTLFGGEIRNIIACEGGERKARHERLERWTKRMEAVGFGKVGFSYDALCHSRMLLHSFRCDGYKVKEDDSGSFMLCWQNHPLFSVSAWNCRRFD</sequence>
<comment type="caution">
    <text evidence="3">Lacks conserved residue(s) required for the propagation of feature annotation.</text>
</comment>
<evidence type="ECO:0000313" key="6">
    <source>
        <dbReference type="Proteomes" id="UP000036987"/>
    </source>
</evidence>
<dbReference type="STRING" id="29655.A0A0K9Q5Q6"/>
<dbReference type="AlphaFoldDB" id="A0A0K9Q5Q6"/>
<dbReference type="Pfam" id="PF03514">
    <property type="entry name" value="GRAS"/>
    <property type="match status" value="1"/>
</dbReference>
<reference evidence="6" key="1">
    <citation type="journal article" date="2016" name="Nature">
        <title>The genome of the seagrass Zostera marina reveals angiosperm adaptation to the sea.</title>
        <authorList>
            <person name="Olsen J.L."/>
            <person name="Rouze P."/>
            <person name="Verhelst B."/>
            <person name="Lin Y.-C."/>
            <person name="Bayer T."/>
            <person name="Collen J."/>
            <person name="Dattolo E."/>
            <person name="De Paoli E."/>
            <person name="Dittami S."/>
            <person name="Maumus F."/>
            <person name="Michel G."/>
            <person name="Kersting A."/>
            <person name="Lauritano C."/>
            <person name="Lohaus R."/>
            <person name="Toepel M."/>
            <person name="Tonon T."/>
            <person name="Vanneste K."/>
            <person name="Amirebrahimi M."/>
            <person name="Brakel J."/>
            <person name="Bostroem C."/>
            <person name="Chovatia M."/>
            <person name="Grimwood J."/>
            <person name="Jenkins J.W."/>
            <person name="Jueterbock A."/>
            <person name="Mraz A."/>
            <person name="Stam W.T."/>
            <person name="Tice H."/>
            <person name="Bornberg-Bauer E."/>
            <person name="Green P.J."/>
            <person name="Pearson G.A."/>
            <person name="Procaccini G."/>
            <person name="Duarte C.M."/>
            <person name="Schmutz J."/>
            <person name="Reusch T.B.H."/>
            <person name="Van de Peer Y."/>
        </authorList>
    </citation>
    <scope>NUCLEOTIDE SEQUENCE [LARGE SCALE GENOMIC DNA]</scope>
    <source>
        <strain evidence="6">cv. Finnish</strain>
    </source>
</reference>
<feature type="region of interest" description="Leucine repeat II (LRII)" evidence="3">
    <location>
        <begin position="202"/>
        <end position="234"/>
    </location>
</feature>
<dbReference type="Proteomes" id="UP000036987">
    <property type="component" value="Unassembled WGS sequence"/>
</dbReference>
<name>A0A0K9Q5Q6_ZOSMR</name>
<dbReference type="PANTHER" id="PTHR31636">
    <property type="entry name" value="OSJNBA0084A10.13 PROTEIN-RELATED"/>
    <property type="match status" value="1"/>
</dbReference>
<evidence type="ECO:0000313" key="5">
    <source>
        <dbReference type="EMBL" id="KMZ75892.1"/>
    </source>
</evidence>
<evidence type="ECO:0000256" key="4">
    <source>
        <dbReference type="SAM" id="MobiDB-lite"/>
    </source>
</evidence>
<feature type="short sequence motif" description="VHIID" evidence="3">
    <location>
        <begin position="158"/>
        <end position="162"/>
    </location>
</feature>
<evidence type="ECO:0000256" key="2">
    <source>
        <dbReference type="ARBA" id="ARBA00023163"/>
    </source>
</evidence>
<keyword evidence="1" id="KW-0805">Transcription regulation</keyword>
<accession>A0A0K9Q5Q6</accession>
<dbReference type="GO" id="GO:0043565">
    <property type="term" value="F:sequence-specific DNA binding"/>
    <property type="evidence" value="ECO:0000318"/>
    <property type="project" value="GO_Central"/>
</dbReference>
<feature type="region of interest" description="Disordered" evidence="4">
    <location>
        <begin position="259"/>
        <end position="281"/>
    </location>
</feature>
<comment type="similarity">
    <text evidence="3">Belongs to the GRAS family.</text>
</comment>
<dbReference type="GO" id="GO:0005634">
    <property type="term" value="C:nucleus"/>
    <property type="evidence" value="ECO:0000318"/>
    <property type="project" value="GO_Central"/>
</dbReference>
<dbReference type="GO" id="GO:0006355">
    <property type="term" value="P:regulation of DNA-templated transcription"/>
    <property type="evidence" value="ECO:0000318"/>
    <property type="project" value="GO_Central"/>
</dbReference>
<keyword evidence="6" id="KW-1185">Reference proteome</keyword>
<keyword evidence="2" id="KW-0804">Transcription</keyword>
<dbReference type="EMBL" id="LFYR01000113">
    <property type="protein sequence ID" value="KMZ75892.1"/>
    <property type="molecule type" value="Genomic_DNA"/>
</dbReference>